<keyword evidence="4" id="KW-1185">Reference proteome</keyword>
<evidence type="ECO:0000256" key="1">
    <source>
        <dbReference type="SAM" id="MobiDB-lite"/>
    </source>
</evidence>
<reference evidence="3 4" key="1">
    <citation type="submission" date="2023-03" db="EMBL/GenBank/DDBJ databases">
        <title>YIM 133296 draft genome.</title>
        <authorList>
            <person name="Xiong L."/>
        </authorList>
    </citation>
    <scope>NUCLEOTIDE SEQUENCE [LARGE SCALE GENOMIC DNA]</scope>
    <source>
        <strain evidence="3 4">YIM 133296</strain>
    </source>
</reference>
<dbReference type="PROSITE" id="PS51257">
    <property type="entry name" value="PROKAR_LIPOPROTEIN"/>
    <property type="match status" value="1"/>
</dbReference>
<sequence>MKARRSVVALLPVALLAAGCSSPNGVDPSSVPPQLPTTVEAPSATHLETRAAPGALPASDRSFGVLAPAGWANDTTKHPTTVLYLRAPQPSANVYPCFSVVKSVLKDPPALEELVNQGMIAQRQKGATVTKLADRTVGGAPASGYAISRVAQGYDVAQTQYYILNGSQVVVTTMTSAAKDKATATSTQESILTSWSWGTPSSAAPTPAPSTTP</sequence>
<dbReference type="RefSeq" id="WP_277192375.1">
    <property type="nucleotide sequence ID" value="NZ_JAROAV010000031.1"/>
</dbReference>
<dbReference type="EMBL" id="JAROAV010000031">
    <property type="protein sequence ID" value="MDF8265013.1"/>
    <property type="molecule type" value="Genomic_DNA"/>
</dbReference>
<evidence type="ECO:0000313" key="3">
    <source>
        <dbReference type="EMBL" id="MDF8265013.1"/>
    </source>
</evidence>
<gene>
    <name evidence="3" type="ORF">P4R38_12220</name>
</gene>
<organism evidence="3 4">
    <name type="scientific">Luteipulveratus flavus</name>
    <dbReference type="NCBI Taxonomy" id="3031728"/>
    <lineage>
        <taxon>Bacteria</taxon>
        <taxon>Bacillati</taxon>
        <taxon>Actinomycetota</taxon>
        <taxon>Actinomycetes</taxon>
        <taxon>Micrococcales</taxon>
        <taxon>Dermacoccaceae</taxon>
        <taxon>Luteipulveratus</taxon>
    </lineage>
</organism>
<feature type="compositionally biased region" description="Polar residues" evidence="1">
    <location>
        <begin position="188"/>
        <end position="198"/>
    </location>
</feature>
<comment type="caution">
    <text evidence="3">The sequence shown here is derived from an EMBL/GenBank/DDBJ whole genome shotgun (WGS) entry which is preliminary data.</text>
</comment>
<dbReference type="Gene3D" id="3.40.1000.10">
    <property type="entry name" value="Mog1/PsbP, alpha/beta/alpha sandwich"/>
    <property type="match status" value="1"/>
</dbReference>
<feature type="signal peptide" evidence="2">
    <location>
        <begin position="1"/>
        <end position="25"/>
    </location>
</feature>
<feature type="region of interest" description="Disordered" evidence="1">
    <location>
        <begin position="180"/>
        <end position="213"/>
    </location>
</feature>
<dbReference type="Proteomes" id="UP001528912">
    <property type="component" value="Unassembled WGS sequence"/>
</dbReference>
<keyword evidence="2" id="KW-0732">Signal</keyword>
<accession>A0ABT6C817</accession>
<evidence type="ECO:0000313" key="4">
    <source>
        <dbReference type="Proteomes" id="UP001528912"/>
    </source>
</evidence>
<proteinExistence type="predicted"/>
<evidence type="ECO:0000256" key="2">
    <source>
        <dbReference type="SAM" id="SignalP"/>
    </source>
</evidence>
<protein>
    <submittedName>
        <fullName evidence="3">DcrB-related protein</fullName>
    </submittedName>
</protein>
<feature type="chain" id="PRO_5046941412" evidence="2">
    <location>
        <begin position="26"/>
        <end position="213"/>
    </location>
</feature>
<name>A0ABT6C817_9MICO</name>